<feature type="region of interest" description="Disordered" evidence="1">
    <location>
        <begin position="787"/>
        <end position="830"/>
    </location>
</feature>
<dbReference type="Pfam" id="PF13779">
    <property type="entry name" value="DUF4175"/>
    <property type="match status" value="1"/>
</dbReference>
<dbReference type="Proteomes" id="UP000474957">
    <property type="component" value="Unassembled WGS sequence"/>
</dbReference>
<dbReference type="InterPro" id="IPR012683">
    <property type="entry name" value="CHP02302_TM"/>
</dbReference>
<evidence type="ECO:0000313" key="4">
    <source>
        <dbReference type="Proteomes" id="UP000474957"/>
    </source>
</evidence>
<feature type="compositionally biased region" description="Low complexity" evidence="1">
    <location>
        <begin position="787"/>
        <end position="798"/>
    </location>
</feature>
<feature type="region of interest" description="Disordered" evidence="1">
    <location>
        <begin position="659"/>
        <end position="706"/>
    </location>
</feature>
<feature type="region of interest" description="Disordered" evidence="1">
    <location>
        <begin position="721"/>
        <end position="751"/>
    </location>
</feature>
<feature type="region of interest" description="Disordered" evidence="1">
    <location>
        <begin position="621"/>
        <end position="645"/>
    </location>
</feature>
<keyword evidence="2" id="KW-1133">Transmembrane helix</keyword>
<feature type="transmembrane region" description="Helical" evidence="2">
    <location>
        <begin position="37"/>
        <end position="57"/>
    </location>
</feature>
<organism evidence="3 4">
    <name type="scientific">Halovulum marinum</name>
    <dbReference type="NCBI Taxonomy" id="2662447"/>
    <lineage>
        <taxon>Bacteria</taxon>
        <taxon>Pseudomonadati</taxon>
        <taxon>Pseudomonadota</taxon>
        <taxon>Alphaproteobacteria</taxon>
        <taxon>Rhodobacterales</taxon>
        <taxon>Paracoccaceae</taxon>
        <taxon>Halovulum</taxon>
    </lineage>
</organism>
<reference evidence="3 4" key="1">
    <citation type="submission" date="2019-10" db="EMBL/GenBank/DDBJ databases">
        <title>Cognatihalovulum marinum gen. nov. sp. nov., a new member of the family Rhodobacteraceae isolated from deep seawater of the Northwest Indian Ocean.</title>
        <authorList>
            <person name="Ruan C."/>
            <person name="Wang J."/>
            <person name="Zheng X."/>
            <person name="Song L."/>
            <person name="Zhu Y."/>
            <person name="Huang Y."/>
            <person name="Lu Z."/>
            <person name="Du W."/>
            <person name="Huang L."/>
            <person name="Dai X."/>
        </authorList>
    </citation>
    <scope>NUCLEOTIDE SEQUENCE [LARGE SCALE GENOMIC DNA]</scope>
    <source>
        <strain evidence="3 4">2CG4</strain>
    </source>
</reference>
<dbReference type="RefSeq" id="WP_154443986.1">
    <property type="nucleotide sequence ID" value="NZ_WIND01000001.1"/>
</dbReference>
<accession>A0A6L5YV08</accession>
<comment type="caution">
    <text evidence="3">The sequence shown here is derived from an EMBL/GenBank/DDBJ whole genome shotgun (WGS) entry which is preliminary data.</text>
</comment>
<proteinExistence type="predicted"/>
<sequence>MQTPEDPTTTDDPIATAEARLATQIRRARRALAAERVVRGFWPVATLAMLAGAVWAFGVLAAIGPVGALAALVLLGLALLVALWRGARGFRWPTRAEAVARLDARLPGRPISALQDRIAIGANDPGTQALWARHLERMAERAAAARAARPDLRVSSRDPWALRLLALVAIIAAALFARAPAPVELAVPVGPGGPSVADIAAGPSYEAWANPPAYTGRPTVYLTEDRPRDLELPIGTEITVRVYGGEAGFALSESVSGAGAGLEPIAEGILSTTFEARRPGAFGLTQQGRELAEWQVSILPDQPPDVAFAEEVTQNVSGAMELAYSASDDYGVAGGTARITLDLDAVDRRFGLDAAPEPREALVLDLPLPLTGDTDRIDETLVEDLSRHPWSGLPVTIELQVFDAAEQTAEAEAGDVTLPGRSFFDPLARAVLEQRRDLLWNRENAPRVDMMLRTITHAPEDIFTGPTAFMLVRMALRRLGYAREDGELSAAERDDVAELLWNAALAIEDGTLSDARERLRRAQDRLSEALRNGATDDEIAQLMEELRQAMQDYMQQLAQEALRNADDMAQQDQQNQMQLSQDQLQQLLDRIQELAESGQQEQAQALLEQLRQMLENLQMQVQRGGQGQQGQQMMQELQDTLRQQQGLADDSFQELQRQFNQGQPGQQGQPQMPGQGQLGQNQPGQPGQQPMPSQPGQDGQPGLSAEQLAERQEALRQMLDGLRGRLPAPGTEEGADARERLGDAEDSMGQARDRLDEGDLSGALDRQADVMDALRDGIRGLGEEMQQAQQNQGNMGEQPGEGYANDNRDPLGRPSGARGNIRSDENMLPGVDAMQRARELFDEIRRRAGEQSRPTEELDYLRRLLDRF</sequence>
<evidence type="ECO:0000313" key="3">
    <source>
        <dbReference type="EMBL" id="MSU88173.1"/>
    </source>
</evidence>
<evidence type="ECO:0000256" key="2">
    <source>
        <dbReference type="SAM" id="Phobius"/>
    </source>
</evidence>
<feature type="transmembrane region" description="Helical" evidence="2">
    <location>
        <begin position="63"/>
        <end position="84"/>
    </location>
</feature>
<evidence type="ECO:0000256" key="1">
    <source>
        <dbReference type="SAM" id="MobiDB-lite"/>
    </source>
</evidence>
<keyword evidence="2" id="KW-0472">Membrane</keyword>
<keyword evidence="4" id="KW-1185">Reference proteome</keyword>
<keyword evidence="2" id="KW-0812">Transmembrane</keyword>
<feature type="transmembrane region" description="Helical" evidence="2">
    <location>
        <begin position="160"/>
        <end position="177"/>
    </location>
</feature>
<name>A0A6L5YV08_9RHOB</name>
<dbReference type="NCBIfam" id="TIGR02302">
    <property type="entry name" value="aProt_lowcomp"/>
    <property type="match status" value="1"/>
</dbReference>
<feature type="compositionally biased region" description="Low complexity" evidence="1">
    <location>
        <begin position="621"/>
        <end position="635"/>
    </location>
</feature>
<feature type="compositionally biased region" description="Low complexity" evidence="1">
    <location>
        <begin position="661"/>
        <end position="702"/>
    </location>
</feature>
<protein>
    <submittedName>
        <fullName evidence="3">TIGR02302 family protein</fullName>
    </submittedName>
</protein>
<gene>
    <name evidence="3" type="ORF">GE300_00910</name>
</gene>
<dbReference type="AlphaFoldDB" id="A0A6L5YV08"/>
<dbReference type="EMBL" id="WIND01000001">
    <property type="protein sequence ID" value="MSU88173.1"/>
    <property type="molecule type" value="Genomic_DNA"/>
</dbReference>